<reference evidence="4" key="1">
    <citation type="submission" date="2017-12" db="EMBL/GenBank/DDBJ databases">
        <title>Whole genome sequencing of Acidipropionibacterium jensenii strains JS279 and JS280.</title>
        <authorList>
            <person name="Deptula P."/>
            <person name="Laine P."/>
            <person name="Smolander O.-P."/>
            <person name="Paulin L."/>
            <person name="Auvinen P."/>
            <person name="Varmanen P."/>
        </authorList>
    </citation>
    <scope>NUCLEOTIDE SEQUENCE [LARGE SCALE GENOMIC DNA]</scope>
    <source>
        <strain evidence="4">JS280</strain>
    </source>
</reference>
<dbReference type="RefSeq" id="WP_028702173.1">
    <property type="nucleotide sequence ID" value="NZ_CP025570.1"/>
</dbReference>
<dbReference type="AlphaFoldDB" id="A0A3Q9UI32"/>
<dbReference type="OrthoDB" id="9813719at2"/>
<reference evidence="2 3" key="2">
    <citation type="submission" date="2018-12" db="EMBL/GenBank/DDBJ databases">
        <authorList>
            <consortium name="Pathogen Informatics"/>
        </authorList>
    </citation>
    <scope>NUCLEOTIDE SEQUENCE [LARGE SCALE GENOMIC DNA]</scope>
    <source>
        <strain evidence="2 3">NCTC13652</strain>
    </source>
</reference>
<dbReference type="Proteomes" id="UP000285875">
    <property type="component" value="Chromosome"/>
</dbReference>
<dbReference type="STRING" id="1122997.GCA_000425285_00318"/>
<organism evidence="1 4">
    <name type="scientific">Acidipropionibacterium jensenii</name>
    <dbReference type="NCBI Taxonomy" id="1749"/>
    <lineage>
        <taxon>Bacteria</taxon>
        <taxon>Bacillati</taxon>
        <taxon>Actinomycetota</taxon>
        <taxon>Actinomycetes</taxon>
        <taxon>Propionibacteriales</taxon>
        <taxon>Propionibacteriaceae</taxon>
        <taxon>Acidipropionibacterium</taxon>
    </lineage>
</organism>
<name>A0A3Q9UI32_9ACTN</name>
<dbReference type="GeneID" id="82884757"/>
<dbReference type="Proteomes" id="UP000277858">
    <property type="component" value="Chromosome"/>
</dbReference>
<proteinExistence type="predicted"/>
<gene>
    <name evidence="1" type="ORF">C0Z10_01980</name>
    <name evidence="2" type="ORF">NCTC13652_02002</name>
</gene>
<evidence type="ECO:0000313" key="1">
    <source>
        <dbReference type="EMBL" id="AZZ38721.1"/>
    </source>
</evidence>
<reference evidence="1" key="3">
    <citation type="journal article" date="2019" name="Microorganisms">
        <title>Red-Brown Pigmentation of Acidipropionibacterium jensenii Is Tied to Haemolytic Activity and cyl-Like Gene Cluster.</title>
        <authorList>
            <person name="Deptula P."/>
            <person name="Loivamaa I."/>
            <person name="Smolander O.P."/>
            <person name="Laine P."/>
            <person name="Roberts R.J."/>
            <person name="Piironen V."/>
            <person name="Paulin L."/>
            <person name="Savijoki K."/>
            <person name="Auvinen P."/>
            <person name="Varmanen P."/>
        </authorList>
    </citation>
    <scope>NUCLEOTIDE SEQUENCE</scope>
    <source>
        <strain evidence="1">JS280</strain>
    </source>
</reference>
<evidence type="ECO:0000313" key="3">
    <source>
        <dbReference type="Proteomes" id="UP000277858"/>
    </source>
</evidence>
<sequence>MSSVVIPRLRAGEAIQLLADHARRLGEGTTADYLVDTSRISTDDPGAGPLPDSQQVDAWREAIVARLTGFDLHTKEGRDGYGMELGRAIAEVIDPIGSDASHDGVWSYLSLRVLPDVVLARWPGETIVGELRLPADRWIGAQSGNQDRSYLKQSWRRWQILGPVMVDADPLFGEAEFAAMLGRPSLARDQRLIRQAATAILSYGAGQPGGRSEFARKFMALIAARTGSMLLDILSDEELRDFVEEEASSIVRSRARRGV</sequence>
<dbReference type="KEGG" id="aji:C0Z10_01980"/>
<evidence type="ECO:0000313" key="4">
    <source>
        <dbReference type="Proteomes" id="UP000285875"/>
    </source>
</evidence>
<dbReference type="EMBL" id="CP025570">
    <property type="protein sequence ID" value="AZZ38721.1"/>
    <property type="molecule type" value="Genomic_DNA"/>
</dbReference>
<dbReference type="EMBL" id="LR134473">
    <property type="protein sequence ID" value="VEI03789.1"/>
    <property type="molecule type" value="Genomic_DNA"/>
</dbReference>
<dbReference type="Pfam" id="PF19866">
    <property type="entry name" value="DUF6339"/>
    <property type="match status" value="1"/>
</dbReference>
<dbReference type="InterPro" id="IPR045920">
    <property type="entry name" value="DUF6339"/>
</dbReference>
<evidence type="ECO:0000313" key="2">
    <source>
        <dbReference type="EMBL" id="VEI03789.1"/>
    </source>
</evidence>
<accession>A0A3Q9UI32</accession>
<protein>
    <submittedName>
        <fullName evidence="1">Uncharacterized protein</fullName>
    </submittedName>
</protein>
<keyword evidence="3" id="KW-1185">Reference proteome</keyword>